<evidence type="ECO:0000256" key="4">
    <source>
        <dbReference type="ARBA" id="ARBA00023088"/>
    </source>
</evidence>
<evidence type="ECO:0000259" key="8">
    <source>
        <dbReference type="PROSITE" id="PS50847"/>
    </source>
</evidence>
<keyword evidence="6" id="KW-0472">Membrane</keyword>
<keyword evidence="10" id="KW-1185">Reference proteome</keyword>
<keyword evidence="6" id="KW-1133">Transmembrane helix</keyword>
<organism evidence="9 10">
    <name type="scientific">Ruania alkalisoli</name>
    <dbReference type="NCBI Taxonomy" id="2779775"/>
    <lineage>
        <taxon>Bacteria</taxon>
        <taxon>Bacillati</taxon>
        <taxon>Actinomycetota</taxon>
        <taxon>Actinomycetes</taxon>
        <taxon>Micrococcales</taxon>
        <taxon>Ruaniaceae</taxon>
        <taxon>Ruania</taxon>
    </lineage>
</organism>
<dbReference type="EMBL" id="CP063169">
    <property type="protein sequence ID" value="QOR69739.1"/>
    <property type="molecule type" value="Genomic_DNA"/>
</dbReference>
<dbReference type="InterPro" id="IPR019931">
    <property type="entry name" value="LPXTG_anchor"/>
</dbReference>
<evidence type="ECO:0000256" key="7">
    <source>
        <dbReference type="SAM" id="SignalP"/>
    </source>
</evidence>
<feature type="compositionally biased region" description="Low complexity" evidence="5">
    <location>
        <begin position="132"/>
        <end position="145"/>
    </location>
</feature>
<feature type="region of interest" description="Disordered" evidence="5">
    <location>
        <begin position="131"/>
        <end position="151"/>
    </location>
</feature>
<dbReference type="InterPro" id="IPR013783">
    <property type="entry name" value="Ig-like_fold"/>
</dbReference>
<keyword evidence="6" id="KW-0812">Transmembrane</keyword>
<evidence type="ECO:0000256" key="6">
    <source>
        <dbReference type="SAM" id="Phobius"/>
    </source>
</evidence>
<evidence type="ECO:0000313" key="9">
    <source>
        <dbReference type="EMBL" id="QOR69739.1"/>
    </source>
</evidence>
<dbReference type="Gene3D" id="2.60.40.10">
    <property type="entry name" value="Immunoglobulins"/>
    <property type="match status" value="1"/>
</dbReference>
<keyword evidence="2" id="KW-0964">Secreted</keyword>
<feature type="chain" id="PRO_5032489184" description="Gram-positive cocci surface proteins LPxTG domain-containing protein" evidence="7">
    <location>
        <begin position="20"/>
        <end position="1462"/>
    </location>
</feature>
<keyword evidence="1" id="KW-0134">Cell wall</keyword>
<evidence type="ECO:0000256" key="2">
    <source>
        <dbReference type="ARBA" id="ARBA00022525"/>
    </source>
</evidence>
<dbReference type="PROSITE" id="PS50847">
    <property type="entry name" value="GRAM_POS_ANCHORING"/>
    <property type="match status" value="1"/>
</dbReference>
<evidence type="ECO:0000256" key="5">
    <source>
        <dbReference type="SAM" id="MobiDB-lite"/>
    </source>
</evidence>
<dbReference type="Proteomes" id="UP000593758">
    <property type="component" value="Chromosome"/>
</dbReference>
<evidence type="ECO:0000256" key="3">
    <source>
        <dbReference type="ARBA" id="ARBA00022729"/>
    </source>
</evidence>
<accession>A0A7M1SQ94</accession>
<dbReference type="GO" id="GO:0005975">
    <property type="term" value="P:carbohydrate metabolic process"/>
    <property type="evidence" value="ECO:0007669"/>
    <property type="project" value="UniProtKB-ARBA"/>
</dbReference>
<gene>
    <name evidence="9" type="ORF">IM660_13840</name>
</gene>
<dbReference type="RefSeq" id="WP_193496335.1">
    <property type="nucleotide sequence ID" value="NZ_CP063169.1"/>
</dbReference>
<sequence length="1462" mass="151226">MASVVVLVLGVVGVPAAYAAPGDYTVSIDAPTDVAVTDPYEYAVTMNLPEASPGAPATGITMEIQLPEGIGVDVIPTGAGSPVESYTFDAATGIVSLVMKDIEDSVTSFTVAVTQDDISTYTPDTVLEATVTGSSTPSGDTPTDSAQTSVTGTFDYYPTKNADTTPATNGRQVTYSFQVRGADSNFVGSDPVLTDELPVGAEIVASDGGVGTWTFAGDSATGIIATWTDDRNIRRGGTNAGYLVVYYPESAFPAQDPPETPPTNTVELAVADADGTVHDDFPDASAAGDPITDLGPGTSFGISKSPADRTVSNGEIENNEGIYNVSANFESADPLEFWTIEDSSATGDNAAWYEANRIYRLRVSFDTAMQIQDVPFVLEYTTSADPGTWIESGAGEQNTSSVGATADYQFSTTSSNPVAEGEYVTGWRLQLSPDAGNLISSGSVRVQMRGVPTYTGELGDGPLTFTNTAIQSAEFEDGEPLSDESTATQTILEAVPVNVSVDAPDSVAIGGAATYQACIWNLDSVRDYPNGTLEVVLPVGVTYDAATGVSAANATATPIGDGATVTTSTVTDGENLREVVTITLDQLDSLDIYDADREHFCYDIPVEVTLAAYGEGLDVEAWGHVDHPDYENLPMGDAGLADDVFDFSPLDEIVFAEDISAAVTAGALATGKEASADGEVFGVRSELAEDGTGAYRVTMTNFLPETVTDLVIFDLLPEVDGVAAVLDGDVTGAPAGSVTEYSSDATSAADGTWSTDFTDATALRVSVDQLASGDSVELVVPVRLDGEAVALDEWVNAATFSASYAGSTVTGTSNDATLFASADPSAEVVKTTNGAEYDAAPGALVATGSDVAWEYVVTNTGNTYLDVSNIADAYTAGDASTGMLTPTSADSDPLAPGDSRTFTAADVAVAGQYQNTVTVSPVVVDEAGEPLANAPAVDPVSDDSWYLADQTGLTVVKTTNGEDVEEAPGVFALSGDDVTWTYTVTNTSETLDLTDVSVVDVDADGTEVYSDTIATLAAGESVELTASGVAVEGQYENTVTATATDPLGGENLTATDTSWYFGGAPAAEVVKTTNGMAYEAAPGALVATGSDVVWTYEVTNTGNTYLDFYEIEDAFVAGDGTEGTLTPSSTESGPLAPGESRMFTATDSAVAGQYENSVTATMMVVDESGQVVHDVRYPVSDSSWYLAGENGLTVVKTTNGEDVEQAPGVQVVPGSEVTWTYTVTNTSDSFELADVSVSDVDGSGAEVFTETIPVLAPGESVELTATGTAVAGQYENTVTASATSALGEELTSTDSSWYYGVEPGLDVVKQVSATEDGPWAEDVTRPSGESAYWQITVTNTGNSDLTGVQVNDEALDLTYEIEALGAGESDTRVITQENVTEGYENVAVATVAHPVDPDMPAITAEDEARVDVTVPDAPSVPAEPDDGDALPNTGAAPVLPLALTGLLLLIGAALMIRARARE</sequence>
<dbReference type="KEGG" id="halt:IM660_13840"/>
<feature type="domain" description="Gram-positive cocci surface proteins LPxTG" evidence="8">
    <location>
        <begin position="1430"/>
        <end position="1462"/>
    </location>
</feature>
<keyword evidence="3 7" id="KW-0732">Signal</keyword>
<reference evidence="9 10" key="1">
    <citation type="submission" date="2020-10" db="EMBL/GenBank/DDBJ databases">
        <title>Haloactinobacterium sp. RN3S43, a bacterium isolated from saline soil.</title>
        <authorList>
            <person name="Sun J.-Q."/>
        </authorList>
    </citation>
    <scope>NUCLEOTIDE SEQUENCE [LARGE SCALE GENOMIC DNA]</scope>
    <source>
        <strain evidence="9 10">RN3S43</strain>
    </source>
</reference>
<feature type="region of interest" description="Disordered" evidence="5">
    <location>
        <begin position="286"/>
        <end position="311"/>
    </location>
</feature>
<proteinExistence type="predicted"/>
<feature type="transmembrane region" description="Helical" evidence="6">
    <location>
        <begin position="1438"/>
        <end position="1456"/>
    </location>
</feature>
<name>A0A7M1SQ94_9MICO</name>
<protein>
    <recommendedName>
        <fullName evidence="8">Gram-positive cocci surface proteins LPxTG domain-containing protein</fullName>
    </recommendedName>
</protein>
<feature type="signal peptide" evidence="7">
    <location>
        <begin position="1"/>
        <end position="19"/>
    </location>
</feature>
<dbReference type="Pfam" id="PF24346">
    <property type="entry name" value="DUF7507"/>
    <property type="match status" value="4"/>
</dbReference>
<evidence type="ECO:0000256" key="1">
    <source>
        <dbReference type="ARBA" id="ARBA00022512"/>
    </source>
</evidence>
<dbReference type="InterPro" id="IPR055354">
    <property type="entry name" value="DUF7507"/>
</dbReference>
<evidence type="ECO:0000313" key="10">
    <source>
        <dbReference type="Proteomes" id="UP000593758"/>
    </source>
</evidence>
<keyword evidence="4" id="KW-0572">Peptidoglycan-anchor</keyword>